<evidence type="ECO:0000256" key="2">
    <source>
        <dbReference type="ARBA" id="ARBA00005787"/>
    </source>
</evidence>
<evidence type="ECO:0000256" key="4">
    <source>
        <dbReference type="ARBA" id="ARBA00022989"/>
    </source>
</evidence>
<dbReference type="AlphaFoldDB" id="A0A0N4UC53"/>
<evidence type="ECO:0000313" key="9">
    <source>
        <dbReference type="Proteomes" id="UP000274756"/>
    </source>
</evidence>
<dbReference type="EMBL" id="UYYG01001171">
    <property type="protein sequence ID" value="VDN58739.1"/>
    <property type="molecule type" value="Genomic_DNA"/>
</dbReference>
<name>A0A0N4UC53_DRAME</name>
<feature type="transmembrane region" description="Helical" evidence="6">
    <location>
        <begin position="34"/>
        <end position="67"/>
    </location>
</feature>
<dbReference type="Proteomes" id="UP000038040">
    <property type="component" value="Unplaced"/>
</dbReference>
<protein>
    <submittedName>
        <fullName evidence="7 10">Uncharacterized protein</fullName>
    </submittedName>
</protein>
<evidence type="ECO:0000256" key="1">
    <source>
        <dbReference type="ARBA" id="ARBA00004141"/>
    </source>
</evidence>
<feature type="transmembrane region" description="Helical" evidence="6">
    <location>
        <begin position="6"/>
        <end position="22"/>
    </location>
</feature>
<dbReference type="OrthoDB" id="10012538at2759"/>
<evidence type="ECO:0000256" key="3">
    <source>
        <dbReference type="ARBA" id="ARBA00022692"/>
    </source>
</evidence>
<dbReference type="PANTHER" id="PTHR31548">
    <property type="entry name" value="CLARIN"/>
    <property type="match status" value="1"/>
</dbReference>
<comment type="similarity">
    <text evidence="2">Belongs to the clarin family.</text>
</comment>
<keyword evidence="5 6" id="KW-0472">Membrane</keyword>
<feature type="transmembrane region" description="Helical" evidence="6">
    <location>
        <begin position="154"/>
        <end position="176"/>
    </location>
</feature>
<keyword evidence="3 6" id="KW-0812">Transmembrane</keyword>
<keyword evidence="9" id="KW-1185">Reference proteome</keyword>
<reference evidence="7 9" key="2">
    <citation type="submission" date="2018-11" db="EMBL/GenBank/DDBJ databases">
        <authorList>
            <consortium name="Pathogen Informatics"/>
        </authorList>
    </citation>
    <scope>NUCLEOTIDE SEQUENCE [LARGE SCALE GENOMIC DNA]</scope>
</reference>
<feature type="transmembrane region" description="Helical" evidence="6">
    <location>
        <begin position="196"/>
        <end position="217"/>
    </location>
</feature>
<dbReference type="Gene3D" id="1.20.140.150">
    <property type="match status" value="1"/>
</dbReference>
<keyword evidence="4 6" id="KW-1133">Transmembrane helix</keyword>
<evidence type="ECO:0000256" key="6">
    <source>
        <dbReference type="SAM" id="Phobius"/>
    </source>
</evidence>
<dbReference type="Proteomes" id="UP000274756">
    <property type="component" value="Unassembled WGS sequence"/>
</dbReference>
<evidence type="ECO:0000313" key="8">
    <source>
        <dbReference type="Proteomes" id="UP000038040"/>
    </source>
</evidence>
<dbReference type="GO" id="GO:0007605">
    <property type="term" value="P:sensory perception of sound"/>
    <property type="evidence" value="ECO:0007669"/>
    <property type="project" value="UniProtKB-ARBA"/>
</dbReference>
<feature type="transmembrane region" description="Helical" evidence="6">
    <location>
        <begin position="119"/>
        <end position="142"/>
    </location>
</feature>
<dbReference type="PANTHER" id="PTHR31548:SF1">
    <property type="entry name" value="LD47387P"/>
    <property type="match status" value="1"/>
</dbReference>
<reference evidence="10" key="1">
    <citation type="submission" date="2017-02" db="UniProtKB">
        <authorList>
            <consortium name="WormBaseParasite"/>
        </authorList>
    </citation>
    <scope>IDENTIFICATION</scope>
</reference>
<organism evidence="8 10">
    <name type="scientific">Dracunculus medinensis</name>
    <name type="common">Guinea worm</name>
    <dbReference type="NCBI Taxonomy" id="318479"/>
    <lineage>
        <taxon>Eukaryota</taxon>
        <taxon>Metazoa</taxon>
        <taxon>Ecdysozoa</taxon>
        <taxon>Nematoda</taxon>
        <taxon>Chromadorea</taxon>
        <taxon>Rhabditida</taxon>
        <taxon>Spirurina</taxon>
        <taxon>Dracunculoidea</taxon>
        <taxon>Dracunculidae</taxon>
        <taxon>Dracunculus</taxon>
    </lineage>
</organism>
<comment type="subcellular location">
    <subcellularLocation>
        <location evidence="1">Membrane</location>
        <topology evidence="1">Multi-pass membrane protein</topology>
    </subcellularLocation>
</comment>
<sequence length="240" mass="27453">MSSEIKSLLLWNYLAVSFFLWYSDAKPELGAAHLLLIAPLAQIFISLMIFISSLSLIITSLLTNFWYESYPIYKNSDDDKQKNNFVHCGLFNGVRQLDWGLGPRYVPFSGIGPLLKVPWILTIFFIVVGILWNIVGIIVALMNTAMKDRNTVIAISYMLATILFLLQYFFSIQYNVLLKEQIDNGFSSSKRTRLSFSFYLNIFAIILLLLSTILSFITKNSGNDRKKCETTVTKTDFTLY</sequence>
<evidence type="ECO:0000313" key="7">
    <source>
        <dbReference type="EMBL" id="VDN58739.1"/>
    </source>
</evidence>
<evidence type="ECO:0000256" key="5">
    <source>
        <dbReference type="ARBA" id="ARBA00023136"/>
    </source>
</evidence>
<dbReference type="InterPro" id="IPR026748">
    <property type="entry name" value="Clarin"/>
</dbReference>
<accession>A0A0N4UC53</accession>
<gene>
    <name evidence="7" type="ORF">DME_LOCUS8712</name>
</gene>
<evidence type="ECO:0000313" key="10">
    <source>
        <dbReference type="WBParaSite" id="DME_0000482901-mRNA-1"/>
    </source>
</evidence>
<dbReference type="GO" id="GO:0016020">
    <property type="term" value="C:membrane"/>
    <property type="evidence" value="ECO:0007669"/>
    <property type="project" value="UniProtKB-SubCell"/>
</dbReference>
<dbReference type="STRING" id="318479.A0A0N4UC53"/>
<dbReference type="WBParaSite" id="DME_0000482901-mRNA-1">
    <property type="protein sequence ID" value="DME_0000482901-mRNA-1"/>
    <property type="gene ID" value="DME_0000482901"/>
</dbReference>
<proteinExistence type="inferred from homology"/>